<dbReference type="Proteomes" id="UP000019063">
    <property type="component" value="Unassembled WGS sequence"/>
</dbReference>
<organism evidence="2 3">
    <name type="scientific">Roseivivax marinus</name>
    <dbReference type="NCBI Taxonomy" id="1379903"/>
    <lineage>
        <taxon>Bacteria</taxon>
        <taxon>Pseudomonadati</taxon>
        <taxon>Pseudomonadota</taxon>
        <taxon>Alphaproteobacteria</taxon>
        <taxon>Rhodobacterales</taxon>
        <taxon>Roseobacteraceae</taxon>
        <taxon>Roseivivax</taxon>
    </lineage>
</organism>
<dbReference type="AlphaFoldDB" id="W4HPJ2"/>
<dbReference type="EMBL" id="AQQW01000002">
    <property type="protein sequence ID" value="ETW13895.1"/>
    <property type="molecule type" value="Genomic_DNA"/>
</dbReference>
<dbReference type="RefSeq" id="WP_205620743.1">
    <property type="nucleotide sequence ID" value="NZ_AQQW01000002.1"/>
</dbReference>
<dbReference type="InterPro" id="IPR019734">
    <property type="entry name" value="TPR_rpt"/>
</dbReference>
<dbReference type="PROSITE" id="PS51257">
    <property type="entry name" value="PROKAR_LIPOPROTEIN"/>
    <property type="match status" value="1"/>
</dbReference>
<reference evidence="2 3" key="1">
    <citation type="journal article" date="2014" name="Antonie Van Leeuwenhoek">
        <title>Roseivivax atlanticus sp. nov., isolated from surface seawater of the Atlantic Ocean.</title>
        <authorList>
            <person name="Li G."/>
            <person name="Lai Q."/>
            <person name="Liu X."/>
            <person name="Sun F."/>
            <person name="Shao Z."/>
        </authorList>
    </citation>
    <scope>NUCLEOTIDE SEQUENCE [LARGE SCALE GENOMIC DNA]</scope>
    <source>
        <strain evidence="2 3">22II-s10s</strain>
    </source>
</reference>
<evidence type="ECO:0000313" key="2">
    <source>
        <dbReference type="EMBL" id="ETW13895.1"/>
    </source>
</evidence>
<gene>
    <name evidence="2" type="ORF">ATO8_03356</name>
</gene>
<dbReference type="PROSITE" id="PS50005">
    <property type="entry name" value="TPR"/>
    <property type="match status" value="1"/>
</dbReference>
<dbReference type="InterPro" id="IPR011990">
    <property type="entry name" value="TPR-like_helical_dom_sf"/>
</dbReference>
<sequence>MRIAPIALLIVILGLAACSSGGFSESGDRLFAPTADPRGDAVDGLLVGHRLMDAREPELALQAYIRAAGVYGLTGEVLSAIGSANLALGRLNQAEDQLRRAVDSDTANPEVWNNLGVVLMERGKTSEAAQIFRKAYALDSGQSDAIRDNLRLALAKQDESFYADAEANELRLVRRGTGEYLIRNNR</sequence>
<protein>
    <submittedName>
        <fullName evidence="2">Uncharacterized protein</fullName>
    </submittedName>
</protein>
<proteinExistence type="predicted"/>
<keyword evidence="3" id="KW-1185">Reference proteome</keyword>
<dbReference type="PATRIC" id="fig|1317118.6.peg.690"/>
<evidence type="ECO:0000256" key="1">
    <source>
        <dbReference type="PROSITE-ProRule" id="PRU00339"/>
    </source>
</evidence>
<keyword evidence="1" id="KW-0802">TPR repeat</keyword>
<name>W4HPJ2_9RHOB</name>
<evidence type="ECO:0000313" key="3">
    <source>
        <dbReference type="Proteomes" id="UP000019063"/>
    </source>
</evidence>
<dbReference type="eggNOG" id="COG0457">
    <property type="taxonomic scope" value="Bacteria"/>
</dbReference>
<accession>W4HPJ2</accession>
<dbReference type="Pfam" id="PF13432">
    <property type="entry name" value="TPR_16"/>
    <property type="match status" value="1"/>
</dbReference>
<dbReference type="STRING" id="1379903.ATO8_03356"/>
<dbReference type="SMART" id="SM00028">
    <property type="entry name" value="TPR"/>
    <property type="match status" value="2"/>
</dbReference>
<feature type="repeat" description="TPR" evidence="1">
    <location>
        <begin position="109"/>
        <end position="142"/>
    </location>
</feature>
<comment type="caution">
    <text evidence="2">The sequence shown here is derived from an EMBL/GenBank/DDBJ whole genome shotgun (WGS) entry which is preliminary data.</text>
</comment>
<dbReference type="SUPFAM" id="SSF48452">
    <property type="entry name" value="TPR-like"/>
    <property type="match status" value="1"/>
</dbReference>
<dbReference type="Gene3D" id="1.25.40.10">
    <property type="entry name" value="Tetratricopeptide repeat domain"/>
    <property type="match status" value="1"/>
</dbReference>